<proteinExistence type="predicted"/>
<dbReference type="STRING" id="1579316.RC74_08110"/>
<feature type="transmembrane region" description="Helical" evidence="1">
    <location>
        <begin position="281"/>
        <end position="297"/>
    </location>
</feature>
<feature type="domain" description="Inositolphosphotransferase Aur1/Ipt1" evidence="2">
    <location>
        <begin position="95"/>
        <end position="291"/>
    </location>
</feature>
<keyword evidence="1" id="KW-1133">Transmembrane helix</keyword>
<protein>
    <recommendedName>
        <fullName evidence="2">Inositolphosphotransferase Aur1/Ipt1 domain-containing protein</fullName>
    </recommendedName>
</protein>
<dbReference type="RefSeq" id="WP_052274783.1">
    <property type="nucleotide sequence ID" value="NZ_CP014327.1"/>
</dbReference>
<dbReference type="InterPro" id="IPR026841">
    <property type="entry name" value="Aur1/Ipt1"/>
</dbReference>
<feature type="transmembrane region" description="Helical" evidence="1">
    <location>
        <begin position="20"/>
        <end position="48"/>
    </location>
</feature>
<dbReference type="EMBL" id="CP014327">
    <property type="protein sequence ID" value="AML51221.1"/>
    <property type="molecule type" value="Genomic_DNA"/>
</dbReference>
<evidence type="ECO:0000313" key="3">
    <source>
        <dbReference type="EMBL" id="AML51221.1"/>
    </source>
</evidence>
<organism evidence="3 4">
    <name type="scientific">Falsihalocynthiibacter arcticus</name>
    <dbReference type="NCBI Taxonomy" id="1579316"/>
    <lineage>
        <taxon>Bacteria</taxon>
        <taxon>Pseudomonadati</taxon>
        <taxon>Pseudomonadota</taxon>
        <taxon>Alphaproteobacteria</taxon>
        <taxon>Rhodobacterales</taxon>
        <taxon>Roseobacteraceae</taxon>
        <taxon>Falsihalocynthiibacter</taxon>
    </lineage>
</organism>
<feature type="transmembrane region" description="Helical" evidence="1">
    <location>
        <begin position="126"/>
        <end position="145"/>
    </location>
</feature>
<feature type="transmembrane region" description="Helical" evidence="1">
    <location>
        <begin position="226"/>
        <end position="249"/>
    </location>
</feature>
<keyword evidence="1" id="KW-0472">Membrane</keyword>
<dbReference type="Pfam" id="PF14378">
    <property type="entry name" value="PAP2_3"/>
    <property type="match status" value="1"/>
</dbReference>
<evidence type="ECO:0000259" key="2">
    <source>
        <dbReference type="Pfam" id="PF14378"/>
    </source>
</evidence>
<dbReference type="Proteomes" id="UP000070371">
    <property type="component" value="Chromosome"/>
</dbReference>
<dbReference type="OrthoDB" id="9816314at2"/>
<gene>
    <name evidence="3" type="ORF">RC74_08110</name>
</gene>
<keyword evidence="1" id="KW-0812">Transmembrane</keyword>
<reference evidence="3 4" key="1">
    <citation type="submission" date="2016-02" db="EMBL/GenBank/DDBJ databases">
        <title>Complete genome sequence of Halocynthiibacter arcticus PAMC 20958t from arctic marine sediment.</title>
        <authorList>
            <person name="Lee Y.M."/>
            <person name="Baek K."/>
            <person name="Lee H.K."/>
            <person name="Shin S.C."/>
        </authorList>
    </citation>
    <scope>NUCLEOTIDE SEQUENCE [LARGE SCALE GENOMIC DNA]</scope>
    <source>
        <strain evidence="3">PAMC 20958</strain>
    </source>
</reference>
<dbReference type="AlphaFoldDB" id="A0A126UYT4"/>
<name>A0A126UYT4_9RHOB</name>
<dbReference type="GO" id="GO:0016020">
    <property type="term" value="C:membrane"/>
    <property type="evidence" value="ECO:0007669"/>
    <property type="project" value="UniProtKB-SubCell"/>
</dbReference>
<sequence>MGLAIVWFFTEVPLEIYRNFWYDVLLVPLSLLLDGSWGFLAIFVFGLIFARDLLRERLPLAFLVGILAGMQFLVFTLIKTTMVNFSPFYADPFLIEVDELLSFGRTPWELTHQFQAYIPEALTTFIYLKIWLAIGVIFPVILLVVDSNKERVGRFLILYFASWVVLGNVIALVFMSCGPIFFDRVYGGNDFAPLLEALNTSGTMGGAVGFIQEYLWENYVEGNQHLGTGISAFPSVHIGVATMFALYIYERFPKTLPICIAFVLTYLFLSVFLGWHYVVDGYVSILFIVLLWKFLLWQSRRTGEVVV</sequence>
<feature type="transmembrane region" description="Helical" evidence="1">
    <location>
        <begin position="157"/>
        <end position="182"/>
    </location>
</feature>
<accession>A0A126UYT4</accession>
<evidence type="ECO:0000313" key="4">
    <source>
        <dbReference type="Proteomes" id="UP000070371"/>
    </source>
</evidence>
<feature type="transmembrane region" description="Helical" evidence="1">
    <location>
        <begin position="60"/>
        <end position="78"/>
    </location>
</feature>
<evidence type="ECO:0000256" key="1">
    <source>
        <dbReference type="SAM" id="Phobius"/>
    </source>
</evidence>
<feature type="transmembrane region" description="Helical" evidence="1">
    <location>
        <begin position="256"/>
        <end position="275"/>
    </location>
</feature>
<dbReference type="KEGG" id="hat:RC74_08110"/>
<keyword evidence="4" id="KW-1185">Reference proteome</keyword>